<dbReference type="PANTHER" id="PTHR31676:SF151">
    <property type="entry name" value="DUF538 FAMILY PROTEIN"/>
    <property type="match status" value="1"/>
</dbReference>
<dbReference type="Proteomes" id="UP000290289">
    <property type="component" value="Chromosome 1"/>
</dbReference>
<dbReference type="PANTHER" id="PTHR31676">
    <property type="entry name" value="T31J12.3 PROTEIN-RELATED"/>
    <property type="match status" value="1"/>
</dbReference>
<dbReference type="InterPro" id="IPR007493">
    <property type="entry name" value="DUF538"/>
</dbReference>
<dbReference type="AlphaFoldDB" id="A0A498KIT5"/>
<comment type="caution">
    <text evidence="1">The sequence shown here is derived from an EMBL/GenBank/DDBJ whole genome shotgun (WGS) entry which is preliminary data.</text>
</comment>
<organism evidence="1 2">
    <name type="scientific">Malus domestica</name>
    <name type="common">Apple</name>
    <name type="synonym">Pyrus malus</name>
    <dbReference type="NCBI Taxonomy" id="3750"/>
    <lineage>
        <taxon>Eukaryota</taxon>
        <taxon>Viridiplantae</taxon>
        <taxon>Streptophyta</taxon>
        <taxon>Embryophyta</taxon>
        <taxon>Tracheophyta</taxon>
        <taxon>Spermatophyta</taxon>
        <taxon>Magnoliopsida</taxon>
        <taxon>eudicotyledons</taxon>
        <taxon>Gunneridae</taxon>
        <taxon>Pentapetalae</taxon>
        <taxon>rosids</taxon>
        <taxon>fabids</taxon>
        <taxon>Rosales</taxon>
        <taxon>Rosaceae</taxon>
        <taxon>Amygdaloideae</taxon>
        <taxon>Maleae</taxon>
        <taxon>Malus</taxon>
    </lineage>
</organism>
<gene>
    <name evidence="1" type="ORF">DVH24_005381</name>
</gene>
<dbReference type="Gene3D" id="2.30.240.10">
    <property type="entry name" value="At5g01610-like"/>
    <property type="match status" value="1"/>
</dbReference>
<sequence>MSLFNTQFSFFFLTVFPLTFLLFLSLSFSLSSTNIHDLLISHGLPPGLLPNEVKSYTLSNNGELQVFLDALCLTKYENRVFFERQISSMKALLGSRVYLRSSFFFGCRSKTSSLMIQDQSSSSKKQRLGSGKNG</sequence>
<dbReference type="InterPro" id="IPR036758">
    <property type="entry name" value="At5g01610-like"/>
</dbReference>
<proteinExistence type="predicted"/>
<accession>A0A498KIT5</accession>
<protein>
    <submittedName>
        <fullName evidence="1">Uncharacterized protein</fullName>
    </submittedName>
</protein>
<dbReference type="Pfam" id="PF04398">
    <property type="entry name" value="DUF538"/>
    <property type="match status" value="1"/>
</dbReference>
<reference evidence="1 2" key="1">
    <citation type="submission" date="2018-10" db="EMBL/GenBank/DDBJ databases">
        <title>A high-quality apple genome assembly.</title>
        <authorList>
            <person name="Hu J."/>
        </authorList>
    </citation>
    <scope>NUCLEOTIDE SEQUENCE [LARGE SCALE GENOMIC DNA]</scope>
    <source>
        <strain evidence="2">cv. HFTH1</strain>
        <tissue evidence="1">Young leaf</tissue>
    </source>
</reference>
<evidence type="ECO:0000313" key="1">
    <source>
        <dbReference type="EMBL" id="RXI07608.1"/>
    </source>
</evidence>
<dbReference type="SUPFAM" id="SSF141562">
    <property type="entry name" value="At5g01610-like"/>
    <property type="match status" value="1"/>
</dbReference>
<dbReference type="EMBL" id="RDQH01000327">
    <property type="protein sequence ID" value="RXI07608.1"/>
    <property type="molecule type" value="Genomic_DNA"/>
</dbReference>
<evidence type="ECO:0000313" key="2">
    <source>
        <dbReference type="Proteomes" id="UP000290289"/>
    </source>
</evidence>
<name>A0A498KIT5_MALDO</name>
<keyword evidence="2" id="KW-1185">Reference proteome</keyword>